<dbReference type="InterPro" id="IPR005467">
    <property type="entry name" value="His_kinase_dom"/>
</dbReference>
<dbReference type="Pfam" id="PF13426">
    <property type="entry name" value="PAS_9"/>
    <property type="match status" value="1"/>
</dbReference>
<dbReference type="SUPFAM" id="SSF47384">
    <property type="entry name" value="Homodimeric domain of signal transducing histidine kinase"/>
    <property type="match status" value="1"/>
</dbReference>
<gene>
    <name evidence="18" type="ORF">E5161_05075</name>
</gene>
<protein>
    <recommendedName>
        <fullName evidence="12">Circadian input-output histidine kinase CikA</fullName>
        <ecNumber evidence="3">2.7.13.3</ecNumber>
    </recommendedName>
    <alternativeName>
        <fullName evidence="11">Sensory/regulatory protein RpfC</fullName>
    </alternativeName>
</protein>
<feature type="domain" description="Response regulatory" evidence="15">
    <location>
        <begin position="523"/>
        <end position="640"/>
    </location>
</feature>
<evidence type="ECO:0000313" key="18">
    <source>
        <dbReference type="EMBL" id="TJY43270.1"/>
    </source>
</evidence>
<dbReference type="InterPro" id="IPR004358">
    <property type="entry name" value="Sig_transdc_His_kin-like_C"/>
</dbReference>
<dbReference type="PROSITE" id="PS50109">
    <property type="entry name" value="HIS_KIN"/>
    <property type="match status" value="1"/>
</dbReference>
<dbReference type="InterPro" id="IPR003594">
    <property type="entry name" value="HATPase_dom"/>
</dbReference>
<evidence type="ECO:0000256" key="4">
    <source>
        <dbReference type="ARBA" id="ARBA00022553"/>
    </source>
</evidence>
<evidence type="ECO:0000256" key="12">
    <source>
        <dbReference type="ARBA" id="ARBA00074306"/>
    </source>
</evidence>
<dbReference type="Gene3D" id="2.10.70.100">
    <property type="match status" value="1"/>
</dbReference>
<dbReference type="PROSITE" id="PS50110">
    <property type="entry name" value="RESPONSE_REGULATORY"/>
    <property type="match status" value="1"/>
</dbReference>
<dbReference type="Pfam" id="PF00072">
    <property type="entry name" value="Response_reg"/>
    <property type="match status" value="1"/>
</dbReference>
<dbReference type="InterPro" id="IPR001610">
    <property type="entry name" value="PAC"/>
</dbReference>
<dbReference type="SMART" id="SM00086">
    <property type="entry name" value="PAC"/>
    <property type="match status" value="2"/>
</dbReference>
<keyword evidence="6" id="KW-0547">Nucleotide-binding</keyword>
<dbReference type="Proteomes" id="UP000309673">
    <property type="component" value="Unassembled WGS sequence"/>
</dbReference>
<evidence type="ECO:0000256" key="3">
    <source>
        <dbReference type="ARBA" id="ARBA00012438"/>
    </source>
</evidence>
<dbReference type="InterPro" id="IPR035965">
    <property type="entry name" value="PAS-like_dom_sf"/>
</dbReference>
<dbReference type="CDD" id="cd00082">
    <property type="entry name" value="HisKA"/>
    <property type="match status" value="1"/>
</dbReference>
<dbReference type="FunFam" id="3.30.565.10:FF:000010">
    <property type="entry name" value="Sensor histidine kinase RcsC"/>
    <property type="match status" value="1"/>
</dbReference>
<evidence type="ECO:0000256" key="6">
    <source>
        <dbReference type="ARBA" id="ARBA00022741"/>
    </source>
</evidence>
<feature type="domain" description="PAC" evidence="17">
    <location>
        <begin position="89"/>
        <end position="141"/>
    </location>
</feature>
<evidence type="ECO:0000256" key="13">
    <source>
        <dbReference type="PROSITE-ProRule" id="PRU00169"/>
    </source>
</evidence>
<organism evidence="18 19">
    <name type="scientific">Cohnella pontilimi</name>
    <dbReference type="NCBI Taxonomy" id="2564100"/>
    <lineage>
        <taxon>Bacteria</taxon>
        <taxon>Bacillati</taxon>
        <taxon>Bacillota</taxon>
        <taxon>Bacilli</taxon>
        <taxon>Bacillales</taxon>
        <taxon>Paenibacillaceae</taxon>
        <taxon>Cohnella</taxon>
    </lineage>
</organism>
<keyword evidence="7" id="KW-0418">Kinase</keyword>
<evidence type="ECO:0000313" key="19">
    <source>
        <dbReference type="Proteomes" id="UP000309673"/>
    </source>
</evidence>
<dbReference type="PROSITE" id="PS50113">
    <property type="entry name" value="PAC"/>
    <property type="match status" value="1"/>
</dbReference>
<dbReference type="CDD" id="cd17546">
    <property type="entry name" value="REC_hyHK_CKI1_RcsC-like"/>
    <property type="match status" value="1"/>
</dbReference>
<evidence type="ECO:0000259" key="16">
    <source>
        <dbReference type="PROSITE" id="PS50112"/>
    </source>
</evidence>
<dbReference type="PANTHER" id="PTHR45339">
    <property type="entry name" value="HYBRID SIGNAL TRANSDUCTION HISTIDINE KINASE J"/>
    <property type="match status" value="1"/>
</dbReference>
<dbReference type="CDD" id="cd00130">
    <property type="entry name" value="PAS"/>
    <property type="match status" value="2"/>
</dbReference>
<keyword evidence="8" id="KW-0067">ATP-binding</keyword>
<evidence type="ECO:0000259" key="14">
    <source>
        <dbReference type="PROSITE" id="PS50109"/>
    </source>
</evidence>
<dbReference type="InterPro" id="IPR013655">
    <property type="entry name" value="PAS_fold_3"/>
</dbReference>
<dbReference type="AlphaFoldDB" id="A0A4U0FEP7"/>
<dbReference type="SUPFAM" id="SSF55785">
    <property type="entry name" value="PYP-like sensor domain (PAS domain)"/>
    <property type="match status" value="2"/>
</dbReference>
<dbReference type="PANTHER" id="PTHR45339:SF1">
    <property type="entry name" value="HYBRID SIGNAL TRANSDUCTION HISTIDINE KINASE J"/>
    <property type="match status" value="1"/>
</dbReference>
<comment type="similarity">
    <text evidence="2">In the N-terminal section; belongs to the phytochrome family.</text>
</comment>
<reference evidence="18 19" key="1">
    <citation type="submission" date="2019-04" db="EMBL/GenBank/DDBJ databases">
        <title>Cohnella sp. nov., isolated from soil.</title>
        <authorList>
            <person name="Kim W."/>
        </authorList>
    </citation>
    <scope>NUCLEOTIDE SEQUENCE [LARGE SCALE GENOMIC DNA]</scope>
    <source>
        <strain evidence="18 19">CAU 1483</strain>
    </source>
</reference>
<dbReference type="SMART" id="SM00091">
    <property type="entry name" value="PAS"/>
    <property type="match status" value="2"/>
</dbReference>
<keyword evidence="5" id="KW-0808">Transferase</keyword>
<evidence type="ECO:0000259" key="15">
    <source>
        <dbReference type="PROSITE" id="PS50110"/>
    </source>
</evidence>
<dbReference type="Pfam" id="PF00512">
    <property type="entry name" value="HisKA"/>
    <property type="match status" value="1"/>
</dbReference>
<feature type="domain" description="Histidine kinase" evidence="14">
    <location>
        <begin position="277"/>
        <end position="499"/>
    </location>
</feature>
<dbReference type="CDD" id="cd16922">
    <property type="entry name" value="HATPase_EvgS-ArcB-TorS-like"/>
    <property type="match status" value="1"/>
</dbReference>
<dbReference type="InterPro" id="IPR036890">
    <property type="entry name" value="HATPase_C_sf"/>
</dbReference>
<keyword evidence="9" id="KW-0902">Two-component regulatory system</keyword>
<dbReference type="InterPro" id="IPR000014">
    <property type="entry name" value="PAS"/>
</dbReference>
<dbReference type="InterPro" id="IPR001789">
    <property type="entry name" value="Sig_transdc_resp-reg_receiver"/>
</dbReference>
<dbReference type="Gene3D" id="3.40.50.2300">
    <property type="match status" value="1"/>
</dbReference>
<dbReference type="FunFam" id="1.10.287.130:FF:000002">
    <property type="entry name" value="Two-component osmosensing histidine kinase"/>
    <property type="match status" value="1"/>
</dbReference>
<dbReference type="EC" id="2.7.13.3" evidence="3"/>
<dbReference type="SUPFAM" id="SSF55874">
    <property type="entry name" value="ATPase domain of HSP90 chaperone/DNA topoisomerase II/histidine kinase"/>
    <property type="match status" value="1"/>
</dbReference>
<proteinExistence type="inferred from homology"/>
<comment type="caution">
    <text evidence="18">The sequence shown here is derived from an EMBL/GenBank/DDBJ whole genome shotgun (WGS) entry which is preliminary data.</text>
</comment>
<dbReference type="Pfam" id="PF02518">
    <property type="entry name" value="HATPase_c"/>
    <property type="match status" value="1"/>
</dbReference>
<accession>A0A4U0FEP7</accession>
<dbReference type="SMART" id="SM00388">
    <property type="entry name" value="HisKA"/>
    <property type="match status" value="1"/>
</dbReference>
<feature type="modified residue" description="4-aspartylphosphate" evidence="13">
    <location>
        <position position="572"/>
    </location>
</feature>
<evidence type="ECO:0000256" key="1">
    <source>
        <dbReference type="ARBA" id="ARBA00000085"/>
    </source>
</evidence>
<name>A0A4U0FEP7_9BACL</name>
<evidence type="ECO:0000256" key="8">
    <source>
        <dbReference type="ARBA" id="ARBA00022840"/>
    </source>
</evidence>
<dbReference type="NCBIfam" id="TIGR00229">
    <property type="entry name" value="sensory_box"/>
    <property type="match status" value="1"/>
</dbReference>
<dbReference type="InterPro" id="IPR011006">
    <property type="entry name" value="CheY-like_superfamily"/>
</dbReference>
<sequence>MHSTDRTGNYRAEKNEEIIAEAHSIAKIGSWEWDIKHHEVTFSDQLRRICLIDTDQWNRRAPQLADLVPDEDRPRFMEKVDRALRGDGLDFEFRQQQPDGNFQYFQVRALVSFDDNGEAAKINGTVQDITDRKIIELKLQETVERYTSLKKYNHDAVMSVDMEGNIINGNMMAQQLTGYPISEIIGKNLSHFIGKDNVKEILSRSVKDVTVENSIDRFIHRNGHTAEVLTTVAPIIVNESNVGYYIIVKDITEQKKLIIAKEAAESTNKAKSEFLAMMSHEIRTPMNGVIGMTDLLMETTNLEPQQREYLAVIRKSGETLLAIINDILDFSKIDSGKTDLAEEPFDVRSCIVESVDLLSPKAHEKQLQISYSLQSNVPAILVGDAKRLKQVILNLLGNAVKFTSQGGVFVEARLAARHQDEVLLKFTVKDTGIGIPPDKAENLFQPFYQLDNFMTRQSEGTGLGLAISKKLVNLMDGDIWLEQGEGPGSTFIFTVKLKEKIMPAQDANPAESSRIEMPSRKLNILVAEDNKINQLVLLKMLERYGHQVQVAETGEQVVEAASAERLDMIFMDVHMPGMNGFEATAALREYHPPGDCPVIVAVTASALKGDREKCLEAGMDDYISKPINTRVIREVLEKHFPSTEISRAVR</sequence>
<keyword evidence="19" id="KW-1185">Reference proteome</keyword>
<comment type="catalytic activity">
    <reaction evidence="1">
        <text>ATP + protein L-histidine = ADP + protein N-phospho-L-histidine.</text>
        <dbReference type="EC" id="2.7.13.3"/>
    </reaction>
</comment>
<dbReference type="InterPro" id="IPR036097">
    <property type="entry name" value="HisK_dim/P_sf"/>
</dbReference>
<evidence type="ECO:0000256" key="11">
    <source>
        <dbReference type="ARBA" id="ARBA00068150"/>
    </source>
</evidence>
<evidence type="ECO:0000256" key="7">
    <source>
        <dbReference type="ARBA" id="ARBA00022777"/>
    </source>
</evidence>
<dbReference type="Gene3D" id="3.30.450.20">
    <property type="entry name" value="PAS domain"/>
    <property type="match status" value="2"/>
</dbReference>
<dbReference type="Gene3D" id="1.10.287.130">
    <property type="match status" value="1"/>
</dbReference>
<evidence type="ECO:0000259" key="17">
    <source>
        <dbReference type="PROSITE" id="PS50113"/>
    </source>
</evidence>
<evidence type="ECO:0000256" key="5">
    <source>
        <dbReference type="ARBA" id="ARBA00022679"/>
    </source>
</evidence>
<evidence type="ECO:0000256" key="10">
    <source>
        <dbReference type="ARBA" id="ARBA00064003"/>
    </source>
</evidence>
<dbReference type="SUPFAM" id="SSF52172">
    <property type="entry name" value="CheY-like"/>
    <property type="match status" value="1"/>
</dbReference>
<dbReference type="SMART" id="SM00448">
    <property type="entry name" value="REC"/>
    <property type="match status" value="1"/>
</dbReference>
<dbReference type="InterPro" id="IPR000700">
    <property type="entry name" value="PAS-assoc_C"/>
</dbReference>
<feature type="domain" description="PAS" evidence="16">
    <location>
        <begin position="142"/>
        <end position="214"/>
    </location>
</feature>
<keyword evidence="4 13" id="KW-0597">Phosphoprotein</keyword>
<dbReference type="SMART" id="SM00387">
    <property type="entry name" value="HATPase_c"/>
    <property type="match status" value="1"/>
</dbReference>
<dbReference type="Gene3D" id="3.30.565.10">
    <property type="entry name" value="Histidine kinase-like ATPase, C-terminal domain"/>
    <property type="match status" value="1"/>
</dbReference>
<dbReference type="GO" id="GO:0005524">
    <property type="term" value="F:ATP binding"/>
    <property type="evidence" value="ECO:0007669"/>
    <property type="project" value="UniProtKB-KW"/>
</dbReference>
<dbReference type="InterPro" id="IPR003661">
    <property type="entry name" value="HisK_dim/P_dom"/>
</dbReference>
<dbReference type="Pfam" id="PF08447">
    <property type="entry name" value="PAS_3"/>
    <property type="match status" value="1"/>
</dbReference>
<comment type="subunit">
    <text evidence="10">At low DSF concentrations, interacts with RpfF.</text>
</comment>
<dbReference type="PROSITE" id="PS50112">
    <property type="entry name" value="PAS"/>
    <property type="match status" value="1"/>
</dbReference>
<dbReference type="EMBL" id="SUPK01000002">
    <property type="protein sequence ID" value="TJY43270.1"/>
    <property type="molecule type" value="Genomic_DNA"/>
</dbReference>
<dbReference type="PRINTS" id="PR00344">
    <property type="entry name" value="BCTRLSENSOR"/>
</dbReference>
<dbReference type="GO" id="GO:0000155">
    <property type="term" value="F:phosphorelay sensor kinase activity"/>
    <property type="evidence" value="ECO:0007669"/>
    <property type="project" value="InterPro"/>
</dbReference>
<dbReference type="OrthoDB" id="9790669at2"/>
<evidence type="ECO:0000256" key="2">
    <source>
        <dbReference type="ARBA" id="ARBA00006402"/>
    </source>
</evidence>
<evidence type="ECO:0000256" key="9">
    <source>
        <dbReference type="ARBA" id="ARBA00023012"/>
    </source>
</evidence>